<dbReference type="Proteomes" id="UP000441336">
    <property type="component" value="Unassembled WGS sequence"/>
</dbReference>
<proteinExistence type="predicted"/>
<sequence>MQFHQRQFTRSTQLALREHGFYISQRDGRGQVAMAVELPYEELLPLRLEYRNTVPRRQLLWGLGGLLYVGLHLTRPLLADSQPLSNEAWAGAFGVGVGLILFFLYGLHNWWHQAILHTSRLQVVLADHPRDRRQLRAFVSNLQSHTKAYLRREYSLVNPLGLIEPQLRRLAWLHELDVLSTPEAQALATRLTGRLPGRGIKSMGQRLEAPYVN</sequence>
<dbReference type="AlphaFoldDB" id="A0A7K1T942"/>
<organism evidence="2 3">
    <name type="scientific">Hymenobacter ginkgonis</name>
    <dbReference type="NCBI Taxonomy" id="2682976"/>
    <lineage>
        <taxon>Bacteria</taxon>
        <taxon>Pseudomonadati</taxon>
        <taxon>Bacteroidota</taxon>
        <taxon>Cytophagia</taxon>
        <taxon>Cytophagales</taxon>
        <taxon>Hymenobacteraceae</taxon>
        <taxon>Hymenobacter</taxon>
    </lineage>
</organism>
<keyword evidence="1" id="KW-0472">Membrane</keyword>
<protein>
    <submittedName>
        <fullName evidence="2">Uncharacterized protein</fullName>
    </submittedName>
</protein>
<dbReference type="RefSeq" id="WP_157561693.1">
    <property type="nucleotide sequence ID" value="NZ_WQKZ01000001.1"/>
</dbReference>
<keyword evidence="1" id="KW-1133">Transmembrane helix</keyword>
<feature type="transmembrane region" description="Helical" evidence="1">
    <location>
        <begin position="59"/>
        <end position="78"/>
    </location>
</feature>
<reference evidence="2 3" key="1">
    <citation type="submission" date="2019-12" db="EMBL/GenBank/DDBJ databases">
        <title>Hymenobacter sp. HMF4947 Genome sequencing and assembly.</title>
        <authorList>
            <person name="Kang H."/>
            <person name="Cha I."/>
            <person name="Kim H."/>
            <person name="Joh K."/>
        </authorList>
    </citation>
    <scope>NUCLEOTIDE SEQUENCE [LARGE SCALE GENOMIC DNA]</scope>
    <source>
        <strain evidence="2 3">HMF4947</strain>
    </source>
</reference>
<accession>A0A7K1T942</accession>
<gene>
    <name evidence="2" type="ORF">GO988_01115</name>
</gene>
<evidence type="ECO:0000313" key="2">
    <source>
        <dbReference type="EMBL" id="MVN74918.1"/>
    </source>
</evidence>
<evidence type="ECO:0000313" key="3">
    <source>
        <dbReference type="Proteomes" id="UP000441336"/>
    </source>
</evidence>
<dbReference type="EMBL" id="WQKZ01000001">
    <property type="protein sequence ID" value="MVN74918.1"/>
    <property type="molecule type" value="Genomic_DNA"/>
</dbReference>
<keyword evidence="3" id="KW-1185">Reference proteome</keyword>
<feature type="transmembrane region" description="Helical" evidence="1">
    <location>
        <begin position="90"/>
        <end position="111"/>
    </location>
</feature>
<name>A0A7K1T942_9BACT</name>
<evidence type="ECO:0000256" key="1">
    <source>
        <dbReference type="SAM" id="Phobius"/>
    </source>
</evidence>
<comment type="caution">
    <text evidence="2">The sequence shown here is derived from an EMBL/GenBank/DDBJ whole genome shotgun (WGS) entry which is preliminary data.</text>
</comment>
<keyword evidence="1" id="KW-0812">Transmembrane</keyword>